<gene>
    <name evidence="2" type="ORF">G4D72_10080</name>
</gene>
<evidence type="ECO:0000313" key="3">
    <source>
        <dbReference type="Proteomes" id="UP000800984"/>
    </source>
</evidence>
<sequence length="364" mass="41982">MNSKFLNFIIYGIFAAALFIPIGLLSLTIGPSRWLADYAKQEEWNSLKENNLQMLVIFLLILLSLFFAYKIQNLYWNKNTLLKRIYVFFAITIIGISLGIFTFKPEILITSDLNIAAAKNENTTFEFGPYPNEEKLKKLKAEGYDGIVSLLHPMVVPAEPVLLNKEKEIAKTLDLKVISIPMLPWISENEESIAKIKKLAQTAKGKYYVHCSLGKDRAGVFKKIVEAENQQILVKSTIKHNKIKTEKPFERGPVFVVSTDVYFTPYPTDEELFHYFLNSNIKTVVNLMNPEHPEEIKWIEKEQKIIVQHHQEFHNFSVLATDSDDKIKAVIEKIKKLPKPMVIHAFSTERENSKKFLKLYQSLK</sequence>
<evidence type="ECO:0000256" key="1">
    <source>
        <dbReference type="SAM" id="Phobius"/>
    </source>
</evidence>
<comment type="caution">
    <text evidence="2">The sequence shown here is derived from an EMBL/GenBank/DDBJ whole genome shotgun (WGS) entry which is preliminary data.</text>
</comment>
<feature type="transmembrane region" description="Helical" evidence="1">
    <location>
        <begin position="50"/>
        <end position="69"/>
    </location>
</feature>
<dbReference type="SUPFAM" id="SSF52799">
    <property type="entry name" value="(Phosphotyrosine protein) phosphatases II"/>
    <property type="match status" value="2"/>
</dbReference>
<keyword evidence="1" id="KW-0812">Transmembrane</keyword>
<name>A0ABX0I5P7_9FLAO</name>
<reference evidence="2 3" key="1">
    <citation type="submission" date="2020-02" db="EMBL/GenBank/DDBJ databases">
        <authorList>
            <person name="Chen W.-M."/>
        </authorList>
    </citation>
    <scope>NUCLEOTIDE SEQUENCE [LARGE SCALE GENOMIC DNA]</scope>
    <source>
        <strain evidence="2 3">KDG-16</strain>
    </source>
</reference>
<dbReference type="Gene3D" id="3.90.190.10">
    <property type="entry name" value="Protein tyrosine phosphatase superfamily"/>
    <property type="match status" value="2"/>
</dbReference>
<evidence type="ECO:0000313" key="2">
    <source>
        <dbReference type="EMBL" id="NHM02452.1"/>
    </source>
</evidence>
<dbReference type="RefSeq" id="WP_166077573.1">
    <property type="nucleotide sequence ID" value="NZ_JAAJBT010000006.1"/>
</dbReference>
<dbReference type="Proteomes" id="UP000800984">
    <property type="component" value="Unassembled WGS sequence"/>
</dbReference>
<keyword evidence="3" id="KW-1185">Reference proteome</keyword>
<organism evidence="2 3">
    <name type="scientific">Flavobacterium difficile</name>
    <dbReference type="NCBI Taxonomy" id="2709659"/>
    <lineage>
        <taxon>Bacteria</taxon>
        <taxon>Pseudomonadati</taxon>
        <taxon>Bacteroidota</taxon>
        <taxon>Flavobacteriia</taxon>
        <taxon>Flavobacteriales</taxon>
        <taxon>Flavobacteriaceae</taxon>
        <taxon>Flavobacterium</taxon>
    </lineage>
</organism>
<protein>
    <recommendedName>
        <fullName evidence="4">Tyrosine specific protein phosphatases domain-containing protein</fullName>
    </recommendedName>
</protein>
<evidence type="ECO:0008006" key="4">
    <source>
        <dbReference type="Google" id="ProtNLM"/>
    </source>
</evidence>
<dbReference type="InterPro" id="IPR029021">
    <property type="entry name" value="Prot-tyrosine_phosphatase-like"/>
</dbReference>
<feature type="transmembrane region" description="Helical" evidence="1">
    <location>
        <begin position="81"/>
        <end position="103"/>
    </location>
</feature>
<proteinExistence type="predicted"/>
<accession>A0ABX0I5P7</accession>
<keyword evidence="1" id="KW-1133">Transmembrane helix</keyword>
<feature type="transmembrane region" description="Helical" evidence="1">
    <location>
        <begin position="5"/>
        <end position="30"/>
    </location>
</feature>
<dbReference type="EMBL" id="JAAJBT010000006">
    <property type="protein sequence ID" value="NHM02452.1"/>
    <property type="molecule type" value="Genomic_DNA"/>
</dbReference>
<keyword evidence="1" id="KW-0472">Membrane</keyword>